<keyword evidence="3" id="KW-1185">Reference proteome</keyword>
<organism evidence="2 3">
    <name type="scientific">Aeoliella mucimassa</name>
    <dbReference type="NCBI Taxonomy" id="2527972"/>
    <lineage>
        <taxon>Bacteria</taxon>
        <taxon>Pseudomonadati</taxon>
        <taxon>Planctomycetota</taxon>
        <taxon>Planctomycetia</taxon>
        <taxon>Pirellulales</taxon>
        <taxon>Lacipirellulaceae</taxon>
        <taxon>Aeoliella</taxon>
    </lineage>
</organism>
<dbReference type="RefSeq" id="WP_145246634.1">
    <property type="nucleotide sequence ID" value="NZ_CP036278.1"/>
</dbReference>
<feature type="coiled-coil region" evidence="1">
    <location>
        <begin position="34"/>
        <end position="61"/>
    </location>
</feature>
<evidence type="ECO:0000313" key="3">
    <source>
        <dbReference type="Proteomes" id="UP000315750"/>
    </source>
</evidence>
<dbReference type="Proteomes" id="UP000315750">
    <property type="component" value="Chromosome"/>
</dbReference>
<evidence type="ECO:0000256" key="1">
    <source>
        <dbReference type="SAM" id="Coils"/>
    </source>
</evidence>
<dbReference type="EMBL" id="CP036278">
    <property type="protein sequence ID" value="QDU55832.1"/>
    <property type="molecule type" value="Genomic_DNA"/>
</dbReference>
<keyword evidence="1" id="KW-0175">Coiled coil</keyword>
<name>A0A518AM85_9BACT</name>
<protein>
    <submittedName>
        <fullName evidence="2">Uncharacterized protein</fullName>
    </submittedName>
</protein>
<sequence>MRSVHRRAKLLSILRRPFTKAADPQPPIPPLDRIELHQEELDEIQSLRARLLDLIVETERQRKASRFRLVN</sequence>
<reference evidence="2 3" key="1">
    <citation type="submission" date="2019-02" db="EMBL/GenBank/DDBJ databases">
        <title>Deep-cultivation of Planctomycetes and their phenomic and genomic characterization uncovers novel biology.</title>
        <authorList>
            <person name="Wiegand S."/>
            <person name="Jogler M."/>
            <person name="Boedeker C."/>
            <person name="Pinto D."/>
            <person name="Vollmers J."/>
            <person name="Rivas-Marin E."/>
            <person name="Kohn T."/>
            <person name="Peeters S.H."/>
            <person name="Heuer A."/>
            <person name="Rast P."/>
            <person name="Oberbeckmann S."/>
            <person name="Bunk B."/>
            <person name="Jeske O."/>
            <person name="Meyerdierks A."/>
            <person name="Storesund J.E."/>
            <person name="Kallscheuer N."/>
            <person name="Luecker S."/>
            <person name="Lage O.M."/>
            <person name="Pohl T."/>
            <person name="Merkel B.J."/>
            <person name="Hornburger P."/>
            <person name="Mueller R.-W."/>
            <person name="Bruemmer F."/>
            <person name="Labrenz M."/>
            <person name="Spormann A.M."/>
            <person name="Op den Camp H."/>
            <person name="Overmann J."/>
            <person name="Amann R."/>
            <person name="Jetten M.S.M."/>
            <person name="Mascher T."/>
            <person name="Medema M.H."/>
            <person name="Devos D.P."/>
            <person name="Kaster A.-K."/>
            <person name="Ovreas L."/>
            <person name="Rohde M."/>
            <person name="Galperin M.Y."/>
            <person name="Jogler C."/>
        </authorList>
    </citation>
    <scope>NUCLEOTIDE SEQUENCE [LARGE SCALE GENOMIC DNA]</scope>
    <source>
        <strain evidence="2 3">Pan181</strain>
    </source>
</reference>
<dbReference type="AlphaFoldDB" id="A0A518AM85"/>
<proteinExistence type="predicted"/>
<dbReference type="KEGG" id="amuc:Pan181_20290"/>
<evidence type="ECO:0000313" key="2">
    <source>
        <dbReference type="EMBL" id="QDU55832.1"/>
    </source>
</evidence>
<accession>A0A518AM85</accession>
<gene>
    <name evidence="2" type="ORF">Pan181_20290</name>
</gene>